<gene>
    <name evidence="1" type="ORF">ACFQ2V_03940</name>
</gene>
<dbReference type="Proteomes" id="UP001597046">
    <property type="component" value="Unassembled WGS sequence"/>
</dbReference>
<keyword evidence="2" id="KW-1185">Reference proteome</keyword>
<reference evidence="2" key="1">
    <citation type="journal article" date="2019" name="Int. J. Syst. Evol. Microbiol.">
        <title>The Global Catalogue of Microorganisms (GCM) 10K type strain sequencing project: providing services to taxonomists for standard genome sequencing and annotation.</title>
        <authorList>
            <consortium name="The Broad Institute Genomics Platform"/>
            <consortium name="The Broad Institute Genome Sequencing Center for Infectious Disease"/>
            <person name="Wu L."/>
            <person name="Ma J."/>
        </authorList>
    </citation>
    <scope>NUCLEOTIDE SEQUENCE [LARGE SCALE GENOMIC DNA]</scope>
    <source>
        <strain evidence="2">CCUG 57508</strain>
    </source>
</reference>
<organism evidence="1 2">
    <name type="scientific">Terrabacter terrigena</name>
    <dbReference type="NCBI Taxonomy" id="574718"/>
    <lineage>
        <taxon>Bacteria</taxon>
        <taxon>Bacillati</taxon>
        <taxon>Actinomycetota</taxon>
        <taxon>Actinomycetes</taxon>
        <taxon>Micrococcales</taxon>
        <taxon>Intrasporangiaceae</taxon>
        <taxon>Terrabacter</taxon>
    </lineage>
</organism>
<evidence type="ECO:0000313" key="2">
    <source>
        <dbReference type="Proteomes" id="UP001597046"/>
    </source>
</evidence>
<sequence length="64" mass="6744">MDTIEIPCPTPGCGGVVQVQAQPIVNGTEWEILEVDGAPQVSCSRGCKPPAELRQPVKDELQAG</sequence>
<proteinExistence type="predicted"/>
<dbReference type="EMBL" id="JBHTKH010000001">
    <property type="protein sequence ID" value="MFD1053447.1"/>
    <property type="molecule type" value="Genomic_DNA"/>
</dbReference>
<protein>
    <submittedName>
        <fullName evidence="1">Uncharacterized protein</fullName>
    </submittedName>
</protein>
<accession>A0ABW3MRY1</accession>
<dbReference type="RefSeq" id="WP_386050902.1">
    <property type="nucleotide sequence ID" value="NZ_JBHTKH010000001.1"/>
</dbReference>
<evidence type="ECO:0000313" key="1">
    <source>
        <dbReference type="EMBL" id="MFD1053447.1"/>
    </source>
</evidence>
<comment type="caution">
    <text evidence="1">The sequence shown here is derived from an EMBL/GenBank/DDBJ whole genome shotgun (WGS) entry which is preliminary data.</text>
</comment>
<name>A0ABW3MRY1_9MICO</name>